<dbReference type="EMBL" id="CAJVPY010005277">
    <property type="protein sequence ID" value="CAG8639447.1"/>
    <property type="molecule type" value="Genomic_DNA"/>
</dbReference>
<gene>
    <name evidence="1" type="ORF">DERYTH_LOCUS9575</name>
</gene>
<evidence type="ECO:0000313" key="2">
    <source>
        <dbReference type="Proteomes" id="UP000789405"/>
    </source>
</evidence>
<evidence type="ECO:0000313" key="1">
    <source>
        <dbReference type="EMBL" id="CAG8639447.1"/>
    </source>
</evidence>
<accession>A0A9N9DLI7</accession>
<comment type="caution">
    <text evidence="1">The sequence shown here is derived from an EMBL/GenBank/DDBJ whole genome shotgun (WGS) entry which is preliminary data.</text>
</comment>
<reference evidence="1" key="1">
    <citation type="submission" date="2021-06" db="EMBL/GenBank/DDBJ databases">
        <authorList>
            <person name="Kallberg Y."/>
            <person name="Tangrot J."/>
            <person name="Rosling A."/>
        </authorList>
    </citation>
    <scope>NUCLEOTIDE SEQUENCE</scope>
    <source>
        <strain evidence="1">MA453B</strain>
    </source>
</reference>
<proteinExistence type="predicted"/>
<keyword evidence="2" id="KW-1185">Reference proteome</keyword>
<sequence length="59" mass="6529">MLPPENCSTTKSYNQKVGNFLLASLFQWANLQMSLINALDDLDVSSENNALPQSNVLTE</sequence>
<organism evidence="1 2">
    <name type="scientific">Dentiscutata erythropus</name>
    <dbReference type="NCBI Taxonomy" id="1348616"/>
    <lineage>
        <taxon>Eukaryota</taxon>
        <taxon>Fungi</taxon>
        <taxon>Fungi incertae sedis</taxon>
        <taxon>Mucoromycota</taxon>
        <taxon>Glomeromycotina</taxon>
        <taxon>Glomeromycetes</taxon>
        <taxon>Diversisporales</taxon>
        <taxon>Gigasporaceae</taxon>
        <taxon>Dentiscutata</taxon>
    </lineage>
</organism>
<name>A0A9N9DLI7_9GLOM</name>
<feature type="non-terminal residue" evidence="1">
    <location>
        <position position="59"/>
    </location>
</feature>
<dbReference type="AlphaFoldDB" id="A0A9N9DLI7"/>
<protein>
    <submittedName>
        <fullName evidence="1">20138_t:CDS:1</fullName>
    </submittedName>
</protein>
<dbReference type="Proteomes" id="UP000789405">
    <property type="component" value="Unassembled WGS sequence"/>
</dbReference>